<evidence type="ECO:0000256" key="1">
    <source>
        <dbReference type="SAM" id="Phobius"/>
    </source>
</evidence>
<keyword evidence="1" id="KW-1133">Transmembrane helix</keyword>
<dbReference type="RefSeq" id="WP_057638535.1">
    <property type="nucleotide sequence ID" value="NZ_LDJM01000031.1"/>
</dbReference>
<sequence>MNEPTPRTTSRPSIPGKTYWFRAKPSGLGWDWPLCFQGWLSYALALAGIIAAAVLFPPTRSPVAFMAGNLLIVVLLLGVCALKGEPLRRTR</sequence>
<gene>
    <name evidence="2" type="ORF">ABB30_11920</name>
</gene>
<feature type="transmembrane region" description="Helical" evidence="1">
    <location>
        <begin position="39"/>
        <end position="57"/>
    </location>
</feature>
<comment type="caution">
    <text evidence="2">The sequence shown here is derived from an EMBL/GenBank/DDBJ whole genome shotgun (WGS) entry which is preliminary data.</text>
</comment>
<name>A0A0R0CZZ6_9GAMM</name>
<accession>A0A0R0CZZ6</accession>
<dbReference type="PATRIC" id="fig|336566.3.peg.1886"/>
<proteinExistence type="predicted"/>
<protein>
    <recommendedName>
        <fullName evidence="4">Transmembrane protein</fullName>
    </recommendedName>
</protein>
<evidence type="ECO:0000313" key="2">
    <source>
        <dbReference type="EMBL" id="KRG75388.1"/>
    </source>
</evidence>
<feature type="transmembrane region" description="Helical" evidence="1">
    <location>
        <begin position="63"/>
        <end position="82"/>
    </location>
</feature>
<keyword evidence="1" id="KW-0472">Membrane</keyword>
<keyword evidence="1" id="KW-0812">Transmembrane</keyword>
<dbReference type="Proteomes" id="UP000050956">
    <property type="component" value="Unassembled WGS sequence"/>
</dbReference>
<dbReference type="STRING" id="336566.ABB30_11920"/>
<reference evidence="2 3" key="1">
    <citation type="submission" date="2015-05" db="EMBL/GenBank/DDBJ databases">
        <title>Genome sequencing and analysis of members of genus Stenotrophomonas.</title>
        <authorList>
            <person name="Patil P.P."/>
            <person name="Midha S."/>
            <person name="Patil P.B."/>
        </authorList>
    </citation>
    <scope>NUCLEOTIDE SEQUENCE [LARGE SCALE GENOMIC DNA]</scope>
    <source>
        <strain evidence="2 3">DSM 24757</strain>
    </source>
</reference>
<dbReference type="AlphaFoldDB" id="A0A0R0CZZ6"/>
<dbReference type="EMBL" id="LDJM01000031">
    <property type="protein sequence ID" value="KRG75388.1"/>
    <property type="molecule type" value="Genomic_DNA"/>
</dbReference>
<organism evidence="2 3">
    <name type="scientific">Stenotrophomonas ginsengisoli</name>
    <dbReference type="NCBI Taxonomy" id="336566"/>
    <lineage>
        <taxon>Bacteria</taxon>
        <taxon>Pseudomonadati</taxon>
        <taxon>Pseudomonadota</taxon>
        <taxon>Gammaproteobacteria</taxon>
        <taxon>Lysobacterales</taxon>
        <taxon>Lysobacteraceae</taxon>
        <taxon>Stenotrophomonas</taxon>
    </lineage>
</organism>
<evidence type="ECO:0000313" key="3">
    <source>
        <dbReference type="Proteomes" id="UP000050956"/>
    </source>
</evidence>
<keyword evidence="3" id="KW-1185">Reference proteome</keyword>
<evidence type="ECO:0008006" key="4">
    <source>
        <dbReference type="Google" id="ProtNLM"/>
    </source>
</evidence>